<dbReference type="OrthoDB" id="539213at2759"/>
<dbReference type="Pfam" id="PF13637">
    <property type="entry name" value="Ank_4"/>
    <property type="match status" value="1"/>
</dbReference>
<evidence type="ECO:0000313" key="5">
    <source>
        <dbReference type="Proteomes" id="UP000068243"/>
    </source>
</evidence>
<evidence type="ECO:0000313" key="4">
    <source>
        <dbReference type="EMBL" id="GAQ47636.1"/>
    </source>
</evidence>
<name>A0A100IV09_ASPNG</name>
<dbReference type="PROSITE" id="PS50088">
    <property type="entry name" value="ANK_REPEAT"/>
    <property type="match status" value="1"/>
</dbReference>
<accession>A0A100IV09</accession>
<keyword evidence="1" id="KW-0677">Repeat</keyword>
<dbReference type="OMA" id="HTISRCY"/>
<dbReference type="VEuPathDB" id="FungiDB:ATCC64974_100150"/>
<dbReference type="InterPro" id="IPR002110">
    <property type="entry name" value="Ankyrin_rpt"/>
</dbReference>
<dbReference type="AlphaFoldDB" id="A0A100IV09"/>
<evidence type="ECO:0000256" key="1">
    <source>
        <dbReference type="ARBA" id="ARBA00022737"/>
    </source>
</evidence>
<dbReference type="Gene3D" id="1.25.40.20">
    <property type="entry name" value="Ankyrin repeat-containing domain"/>
    <property type="match status" value="2"/>
</dbReference>
<dbReference type="PANTHER" id="PTHR24198">
    <property type="entry name" value="ANKYRIN REPEAT AND PROTEIN KINASE DOMAIN-CONTAINING PROTEIN"/>
    <property type="match status" value="1"/>
</dbReference>
<evidence type="ECO:0000256" key="3">
    <source>
        <dbReference type="PROSITE-ProRule" id="PRU00023"/>
    </source>
</evidence>
<proteinExistence type="predicted"/>
<dbReference type="VEuPathDB" id="FungiDB:M747DRAFT_307279"/>
<reference evidence="5" key="1">
    <citation type="journal article" date="2016" name="Genome Announc.">
        <title>Draft genome sequence of Aspergillus niger strain An76.</title>
        <authorList>
            <person name="Gong W."/>
            <person name="Cheng Z."/>
            <person name="Zhang H."/>
            <person name="Liu L."/>
            <person name="Gao P."/>
            <person name="Wang L."/>
        </authorList>
    </citation>
    <scope>NUCLEOTIDE SEQUENCE [LARGE SCALE GENOMIC DNA]</scope>
    <source>
        <strain evidence="5">An76</strain>
    </source>
</reference>
<dbReference type="Proteomes" id="UP000068243">
    <property type="component" value="Unassembled WGS sequence"/>
</dbReference>
<dbReference type="InterPro" id="IPR036770">
    <property type="entry name" value="Ankyrin_rpt-contain_sf"/>
</dbReference>
<sequence>MGLSSAISSWLYTQHRQKQYTQKSALSPTSPFEHANLILDSGIQAMEIVYLGSRLRSDNFRDYPIELLFHLEQCLRLPVREALNLQDVPDFFEIMKDNAKKNLGDPFPFDRTQPIGNYEDTALAYRKSICDLEVPTCLFEPTCSGGVVDMIRKGDVQGLEKRLQEGLLPNGLSIAGFSLLSLAVVHMQVKCVELLLRYAASPSLNGYWFAARPLDYIMPAPLSYSCRDHKAIIQMLVNAGSSFSYTNVLDSIFLYDDIDLLQRVLDEPPGLLANWPRSGFEFILHRLARHGKGCDEIIDLIASRAPEAARQVTAMGCTPLHYAVRNKNDVNMVKKLLRLPIYLSALDYNQISALALAVGENHVEAVKAMIGHPDINLLQLHEVWDFNMTPLGQAMGQRNHTLMIMLLTHPRMCLTKSARDAALVKARELGLDDDLMEQIGRL</sequence>
<evidence type="ECO:0000256" key="2">
    <source>
        <dbReference type="ARBA" id="ARBA00023043"/>
    </source>
</evidence>
<keyword evidence="2 3" id="KW-0040">ANK repeat</keyword>
<feature type="repeat" description="ANK" evidence="3">
    <location>
        <begin position="315"/>
        <end position="348"/>
    </location>
</feature>
<dbReference type="VEuPathDB" id="FungiDB:An08g08130"/>
<dbReference type="EMBL" id="BCMY01000033">
    <property type="protein sequence ID" value="GAQ47636.1"/>
    <property type="molecule type" value="Genomic_DNA"/>
</dbReference>
<comment type="caution">
    <text evidence="4">The sequence shown here is derived from an EMBL/GenBank/DDBJ whole genome shotgun (WGS) entry which is preliminary data.</text>
</comment>
<protein>
    <submittedName>
        <fullName evidence="4">Uncharacterized protein</fullName>
    </submittedName>
</protein>
<dbReference type="PANTHER" id="PTHR24198:SF165">
    <property type="entry name" value="ANKYRIN REPEAT-CONTAINING PROTEIN-RELATED"/>
    <property type="match status" value="1"/>
</dbReference>
<gene>
    <name evidence="4" type="ORF">ABL_10297</name>
</gene>
<dbReference type="SMART" id="SM00248">
    <property type="entry name" value="ANK"/>
    <property type="match status" value="4"/>
</dbReference>
<organism evidence="4 5">
    <name type="scientific">Aspergillus niger</name>
    <dbReference type="NCBI Taxonomy" id="5061"/>
    <lineage>
        <taxon>Eukaryota</taxon>
        <taxon>Fungi</taxon>
        <taxon>Dikarya</taxon>
        <taxon>Ascomycota</taxon>
        <taxon>Pezizomycotina</taxon>
        <taxon>Eurotiomycetes</taxon>
        <taxon>Eurotiomycetidae</taxon>
        <taxon>Eurotiales</taxon>
        <taxon>Aspergillaceae</taxon>
        <taxon>Aspergillus</taxon>
        <taxon>Aspergillus subgen. Circumdati</taxon>
    </lineage>
</organism>
<dbReference type="SUPFAM" id="SSF48403">
    <property type="entry name" value="Ankyrin repeat"/>
    <property type="match status" value="1"/>
</dbReference>